<comment type="caution">
    <text evidence="2">The sequence shown here is derived from an EMBL/GenBank/DDBJ whole genome shotgun (WGS) entry which is preliminary data.</text>
</comment>
<dbReference type="PANTHER" id="PTHR24006:SF827">
    <property type="entry name" value="UBIQUITIN CARBOXYL-TERMINAL HYDROLASE 34"/>
    <property type="match status" value="1"/>
</dbReference>
<dbReference type="Pfam" id="PF12030">
    <property type="entry name" value="DUF3517"/>
    <property type="match status" value="1"/>
</dbReference>
<gene>
    <name evidence="2" type="ORF">UVI_02038490</name>
</gene>
<dbReference type="InterPro" id="IPR001394">
    <property type="entry name" value="Peptidase_C19_UCH"/>
</dbReference>
<dbReference type="GO" id="GO:0005634">
    <property type="term" value="C:nucleus"/>
    <property type="evidence" value="ECO:0007669"/>
    <property type="project" value="TreeGrafter"/>
</dbReference>
<sequence>MVALDSAALRKIQLHRDVDCHQCPEVYSSKYLESLHDILSLDAWLTAGKGSDSAAYGLAFVAQILADCLQRAVYVLDNDSDSGCVAQVKNFLEMSTTAWNRIFACLGMMIEKNVTQLSVETAAILLQALTEILKLSLRGDHAEAVDTVRHHMRQYPNLSDDDVAESIAWQWRIDILDRLIRSSQMQLRVMAISKLCADLVTVWRNAMNDVDESHSFFLRTLGTYLLQTHLIDYIFGPNCHPEIIAESSNILGFLIVIGMYRQDHTNRLWQGLTLCQDPRIAEALARMVVNITNLFDYDGLLSWCQKFQTLPLEAFSPSMRTLWDHVMNGMISRCQSEQHVPSSDPYDLCLKLLKESSACTTGSQIADPELQRAAKQKLKDFLQLGPSPDGRKALYLSCINDIAAKSRTTLGSLWYLSIAIKGTMARDIPILTEQHDLAKLLVEELVQALHGGRGNGEFAVLSGDTNQPRRELLACIIQFQPTAIHDELGTTLLDILVGPKSPCAEDRKAGWSLITNVMRKSSLKNHFLQNCLSKYLPDLPASCFSDGMLEFVRERILYLAGDENNVALDDSQALFHSGIEQLWRIVLEADNTMLVSQAIATLAVDLYLESSAIKSYPFSRAKRIHNSLVGRCLDQMKQAASEILGPHDGLLSNGNENLIITAPETDVCKHKLIFKRSLQFLRFFVEKYQTHPQYGAPDLRPLMSTVPTHIKGKSAELKYQAFDDENGQSGIHNLQIGLQNTCAHLLGLIKTETGFENYRIYCRGQHFLPAEFQVSKTLHELQLHNNILLIYEFLVQLPANSDFTLNLESQVMTHEDIFLKGHAFKNLYAIHAIAEYVEVSRRSHSVTSLTPEADVDSTRSYHHALRKALRLVVHAVSDPETFGQVSPTLGLRIAGSLMQTFVKLVNGTVTANSFHCSQSVDNFTDAKWAAPAFPLEDDVIPPATCLVDMLSKAGGIIDDAGFVLMESTCAAILSLGAVSPEFWSTATSNTSFLDDVINFVLKDPRKLVRRTVVSLIEDAMFPKDRLPSPENGECAVIAGSGIKPMVFSFCSAFIDALPASMSYACQSQEYFEALLYMVEQSCTRYPSSVRVESLAARSFELLLEHTSIEILETLTGLVPFYIEDPGMLQCRVMGLATHDALDLTVVIDDPYLYELPYQFDRTRAIRASCGYVGLRNLSNTCYLNSLFTQLFMNVRFRSFMLSIPIRDPEGSQQLLFFTQKLFAYMQESYQRFIDPISVVTSIKTYDDTLIDIHSQMDVDEFYNLLFDRWEGQLQDDAEKKLLRSFYGGQLVQQVKSKECQHISERLEPFSAIQCDIKGKSTLEESLEAYVHGEVMEGGKLKSPPAGSVACLKDVPDNLIFHLKRFDFNLRTMQRNKINDYFAFPQSLDVAPYTVEYLSSQSGARQSDLFELVGILVHSGTAESGHYYSYIRDPGHRSGWIEFNDDSVSPWDPVLMESSTFGGPDQQALHETNGMVYDRAYSAYMLFYQRASSQRPETMPEAASETTRPISVDIPQALKDHISDENKLFLRRHCLFDPNHTLFVQKCFSQAIFHLGESRLVESEPGRAGNDKHGVGDLGHGLQNLAMEVALAHFDQVVTRAKDLPFLSSFSSLLKTAVVKCCDCAYAFFSYFSRRHAVARALIQRNPETSVRDFASRTLILAVERIRSGLSRRYYNSSTTSTRMRQGEGGSEDDWEELESSPSVLQCTLDIFGHLWRYFHVHIRAWDEHFATMLAFARLGQLEVGHLLAEDYLLKLLRIISADAAADLPANYHRMVANLGRRFHSKPPSYAAILALIDHLLAQLEPCLGAEVIVDEAKDRRGARRPFLWTSGEVDAVHRHPGRQAASIFVEKLLDMDQVPEVTSSIIGRLVESGEELDMRVFNTLRRSIQGETSTQPMDSSIRAAGRYVESSESVDRAQSLIRHVCGQSRGFQHSEGSAFLNFFELVLQTRRPTESLARARRICAIQAIPTWAPYLLVYNDAQTRSNAERLIDHTLFNASSRDASEEEGGDAEQKRALMQSVIRQLGIQCLAYLREFHIKRRVQLERSSAGHISRVINKCAPYYDARDDADGYEDDGVAFTLIQGGRSFFFPHSFGGINLVLVY</sequence>
<dbReference type="SUPFAM" id="SSF54001">
    <property type="entry name" value="Cysteine proteinases"/>
    <property type="match status" value="1"/>
</dbReference>
<protein>
    <recommendedName>
        <fullName evidence="1">USP domain-containing protein</fullName>
    </recommendedName>
</protein>
<dbReference type="PROSITE" id="PS50235">
    <property type="entry name" value="USP_3"/>
    <property type="match status" value="1"/>
</dbReference>
<reference evidence="3" key="1">
    <citation type="journal article" date="2016" name="Genome Announc.">
        <title>Genome sequence of Ustilaginoidea virens IPU010, a rice pathogenic fungus causing false smut.</title>
        <authorList>
            <person name="Kumagai T."/>
            <person name="Ishii T."/>
            <person name="Terai G."/>
            <person name="Umemura M."/>
            <person name="Machida M."/>
            <person name="Asai K."/>
        </authorList>
    </citation>
    <scope>NUCLEOTIDE SEQUENCE [LARGE SCALE GENOMIC DNA]</scope>
    <source>
        <strain evidence="3">IPU010</strain>
    </source>
</reference>
<dbReference type="GO" id="GO:0016579">
    <property type="term" value="P:protein deubiquitination"/>
    <property type="evidence" value="ECO:0007669"/>
    <property type="project" value="InterPro"/>
</dbReference>
<dbReference type="Gene3D" id="3.90.70.10">
    <property type="entry name" value="Cysteine proteinases"/>
    <property type="match status" value="1"/>
</dbReference>
<dbReference type="GO" id="GO:0005829">
    <property type="term" value="C:cytosol"/>
    <property type="evidence" value="ECO:0007669"/>
    <property type="project" value="TreeGrafter"/>
</dbReference>
<proteinExistence type="predicted"/>
<dbReference type="PANTHER" id="PTHR24006">
    <property type="entry name" value="UBIQUITIN CARBOXYL-TERMINAL HYDROLASE"/>
    <property type="match status" value="1"/>
</dbReference>
<dbReference type="Pfam" id="PF00443">
    <property type="entry name" value="UCH"/>
    <property type="match status" value="1"/>
</dbReference>
<evidence type="ECO:0000259" key="1">
    <source>
        <dbReference type="PROSITE" id="PS50235"/>
    </source>
</evidence>
<dbReference type="PROSITE" id="PS00973">
    <property type="entry name" value="USP_2"/>
    <property type="match status" value="1"/>
</dbReference>
<evidence type="ECO:0000313" key="2">
    <source>
        <dbReference type="EMBL" id="GAO14057.1"/>
    </source>
</evidence>
<feature type="domain" description="USP" evidence="1">
    <location>
        <begin position="1172"/>
        <end position="1490"/>
    </location>
</feature>
<evidence type="ECO:0000313" key="3">
    <source>
        <dbReference type="Proteomes" id="UP000054053"/>
    </source>
</evidence>
<name>A0A1B5KT06_USTVR</name>
<dbReference type="EMBL" id="BBTG02000020">
    <property type="protein sequence ID" value="GAO14057.1"/>
    <property type="molecule type" value="Genomic_DNA"/>
</dbReference>
<dbReference type="InterPro" id="IPR028889">
    <property type="entry name" value="USP"/>
</dbReference>
<dbReference type="InterPro" id="IPR038765">
    <property type="entry name" value="Papain-like_cys_pep_sf"/>
</dbReference>
<dbReference type="GO" id="GO:0004843">
    <property type="term" value="F:cysteine-type deubiquitinase activity"/>
    <property type="evidence" value="ECO:0007669"/>
    <property type="project" value="InterPro"/>
</dbReference>
<dbReference type="Proteomes" id="UP000054053">
    <property type="component" value="Unassembled WGS sequence"/>
</dbReference>
<organism evidence="2 3">
    <name type="scientific">Ustilaginoidea virens</name>
    <name type="common">Rice false smut fungus</name>
    <name type="synonym">Villosiclava virens</name>
    <dbReference type="NCBI Taxonomy" id="1159556"/>
    <lineage>
        <taxon>Eukaryota</taxon>
        <taxon>Fungi</taxon>
        <taxon>Dikarya</taxon>
        <taxon>Ascomycota</taxon>
        <taxon>Pezizomycotina</taxon>
        <taxon>Sordariomycetes</taxon>
        <taxon>Hypocreomycetidae</taxon>
        <taxon>Hypocreales</taxon>
        <taxon>Clavicipitaceae</taxon>
        <taxon>Ustilaginoidea</taxon>
    </lineage>
</organism>
<dbReference type="InterPro" id="IPR021905">
    <property type="entry name" value="DUF3517"/>
</dbReference>
<dbReference type="InterPro" id="IPR018200">
    <property type="entry name" value="USP_CS"/>
</dbReference>
<dbReference type="InterPro" id="IPR050164">
    <property type="entry name" value="Peptidase_C19"/>
</dbReference>
<accession>A0A1B5KT06</accession>